<organism evidence="2 3">
    <name type="scientific">Pleuronectes platessa</name>
    <name type="common">European plaice</name>
    <dbReference type="NCBI Taxonomy" id="8262"/>
    <lineage>
        <taxon>Eukaryota</taxon>
        <taxon>Metazoa</taxon>
        <taxon>Chordata</taxon>
        <taxon>Craniata</taxon>
        <taxon>Vertebrata</taxon>
        <taxon>Euteleostomi</taxon>
        <taxon>Actinopterygii</taxon>
        <taxon>Neopterygii</taxon>
        <taxon>Teleostei</taxon>
        <taxon>Neoteleostei</taxon>
        <taxon>Acanthomorphata</taxon>
        <taxon>Carangaria</taxon>
        <taxon>Pleuronectiformes</taxon>
        <taxon>Pleuronectoidei</taxon>
        <taxon>Pleuronectidae</taxon>
        <taxon>Pleuronectes</taxon>
    </lineage>
</organism>
<dbReference type="EMBL" id="CADEAL010003936">
    <property type="protein sequence ID" value="CAB1447148.1"/>
    <property type="molecule type" value="Genomic_DNA"/>
</dbReference>
<comment type="caution">
    <text evidence="2">The sequence shown here is derived from an EMBL/GenBank/DDBJ whole genome shotgun (WGS) entry which is preliminary data.</text>
</comment>
<feature type="region of interest" description="Disordered" evidence="1">
    <location>
        <begin position="96"/>
        <end position="122"/>
    </location>
</feature>
<protein>
    <submittedName>
        <fullName evidence="2">Uncharacterized protein</fullName>
    </submittedName>
</protein>
<dbReference type="AlphaFoldDB" id="A0A9N7V7C8"/>
<gene>
    <name evidence="2" type="ORF">PLEPLA_LOCUS34844</name>
</gene>
<evidence type="ECO:0000256" key="1">
    <source>
        <dbReference type="SAM" id="MobiDB-lite"/>
    </source>
</evidence>
<evidence type="ECO:0000313" key="2">
    <source>
        <dbReference type="EMBL" id="CAB1447148.1"/>
    </source>
</evidence>
<evidence type="ECO:0000313" key="3">
    <source>
        <dbReference type="Proteomes" id="UP001153269"/>
    </source>
</evidence>
<accession>A0A9N7V7C8</accession>
<feature type="region of interest" description="Disordered" evidence="1">
    <location>
        <begin position="1"/>
        <end position="48"/>
    </location>
</feature>
<sequence>MSQGPRGSEGVGECRAASGEEAHPCDAVMAGAEETTASDVHGGSGSFVTGSSGGLGVKLLLAQHQQRPQLPPERFGEKDARRRNVLSKLQPLGGDVAAAEPWWQEQGWTPEEERDAPVKPPSHWEQISDLELQQRHRTGMSALQLLCCCNTAAWWPDSQTGPTQERTTVF</sequence>
<proteinExistence type="predicted"/>
<reference evidence="2" key="1">
    <citation type="submission" date="2020-03" db="EMBL/GenBank/DDBJ databases">
        <authorList>
            <person name="Weist P."/>
        </authorList>
    </citation>
    <scope>NUCLEOTIDE SEQUENCE</scope>
</reference>
<name>A0A9N7V7C8_PLEPL</name>
<dbReference type="Proteomes" id="UP001153269">
    <property type="component" value="Unassembled WGS sequence"/>
</dbReference>
<keyword evidence="3" id="KW-1185">Reference proteome</keyword>